<dbReference type="PANTHER" id="PTHR32309">
    <property type="entry name" value="TYROSINE-PROTEIN KINASE"/>
    <property type="match status" value="1"/>
</dbReference>
<reference evidence="4 7" key="2">
    <citation type="journal article" date="2018" name="Int. J. Syst. Evol. Microbiol.">
        <title>Pseudooceanicola lipolyticus sp. nov., a marine alphaproteobacterium, reclassification of Oceanicola flagellatus as Pseudooceanicola flagellatus comb. nov. and emended description of the genus Pseudooceanicola.</title>
        <authorList>
            <person name="Huang M.-M."/>
            <person name="Guo L.-L."/>
            <person name="Wu Y.-H."/>
            <person name="Lai Q.-L."/>
            <person name="Shao Z.-Z."/>
            <person name="Wang C.-S."/>
            <person name="Wu M."/>
            <person name="Xu X.-W."/>
        </authorList>
    </citation>
    <scope>NUCLEOTIDE SEQUENCE [LARGE SCALE GENOMIC DNA]</scope>
    <source>
        <strain evidence="4 7">Ar-45</strain>
    </source>
</reference>
<evidence type="ECO:0000313" key="5">
    <source>
        <dbReference type="EMBL" id="SNY48247.1"/>
    </source>
</evidence>
<dbReference type="EMBL" id="PGTD01000016">
    <property type="protein sequence ID" value="PJE28786.1"/>
    <property type="molecule type" value="Genomic_DNA"/>
</dbReference>
<evidence type="ECO:0000313" key="7">
    <source>
        <dbReference type="Proteomes" id="UP000231702"/>
    </source>
</evidence>
<dbReference type="GO" id="GO:0004713">
    <property type="term" value="F:protein tyrosine kinase activity"/>
    <property type="evidence" value="ECO:0007669"/>
    <property type="project" value="TreeGrafter"/>
</dbReference>
<evidence type="ECO:0000256" key="2">
    <source>
        <dbReference type="SAM" id="MobiDB-lite"/>
    </source>
</evidence>
<proteinExistence type="predicted"/>
<dbReference type="AlphaFoldDB" id="A0A285IKH2"/>
<evidence type="ECO:0000313" key="6">
    <source>
        <dbReference type="Proteomes" id="UP000231655"/>
    </source>
</evidence>
<accession>A0A285IKH2</accession>
<dbReference type="Proteomes" id="UP000231702">
    <property type="component" value="Unassembled WGS sequence"/>
</dbReference>
<evidence type="ECO:0000313" key="4">
    <source>
        <dbReference type="EMBL" id="PJE28786.1"/>
    </source>
</evidence>
<keyword evidence="3" id="KW-1133">Transmembrane helix</keyword>
<dbReference type="InterPro" id="IPR050445">
    <property type="entry name" value="Bact_polysacc_biosynth/exp"/>
</dbReference>
<feature type="compositionally biased region" description="Basic and acidic residues" evidence="2">
    <location>
        <begin position="1"/>
        <end position="11"/>
    </location>
</feature>
<dbReference type="PANTHER" id="PTHR32309:SF13">
    <property type="entry name" value="FERRIC ENTEROBACTIN TRANSPORT PROTEIN FEPE"/>
    <property type="match status" value="1"/>
</dbReference>
<name>A0A285IKH2_9RHOB</name>
<keyword evidence="7" id="KW-1185">Reference proteome</keyword>
<evidence type="ECO:0000256" key="1">
    <source>
        <dbReference type="SAM" id="Coils"/>
    </source>
</evidence>
<sequence length="509" mass="54496">MPHASNDDLTPRTKTVRPAPEGGRRLVPRLIRKPLGALTAMRLLRGGRIADAGRLPRYLALLALGGVAIWAPILSYLDRAPLRYTSSMSLILPGSGASASVNLAQIGQASSSSNSPFNGGSVSPTETYKRLLAAERIVAGAAGALDMPLRDFGQPRVELVDQTGLIHIAVTGNSPEDARARGTALLDNFFQEIDRLRSDEIATRELRAGSAIEEYRASVMATRDEITRLQTETGLLSPDQYNTLVAETDTLAQRVQDLEAKLQESSRAVDALAGSLGTSPRLAAAALRLHADTEFAALNDEVSQRATELSQARARYGASHPTLQNAAAGHRSAHAEALGRAIRLTGLSEAEIEALDFSHVGSRTSLLSELVTLDSARAGLEAEYRSVASQLAVAEARRTSLIEPAARLEDLQRDFSVAEAVFASAMARSQTGKADLYASYPLVQVLEDPSLPFEPSSPRRMLALAAGVAASLMFFIGLTLAWMRRPMIDRLIDSGKNRYGEPGLIVAAE</sequence>
<dbReference type="RefSeq" id="WP_097145122.1">
    <property type="nucleotide sequence ID" value="NZ_OBEA01000002.1"/>
</dbReference>
<dbReference type="GO" id="GO:0005886">
    <property type="term" value="C:plasma membrane"/>
    <property type="evidence" value="ECO:0007669"/>
    <property type="project" value="TreeGrafter"/>
</dbReference>
<dbReference type="Proteomes" id="UP000231655">
    <property type="component" value="Unassembled WGS sequence"/>
</dbReference>
<protein>
    <submittedName>
        <fullName evidence="5">Uncharacterized protein involved in exopolysaccharide biosynthesis</fullName>
    </submittedName>
</protein>
<feature type="transmembrane region" description="Helical" evidence="3">
    <location>
        <begin position="461"/>
        <end position="482"/>
    </location>
</feature>
<feature type="region of interest" description="Disordered" evidence="2">
    <location>
        <begin position="1"/>
        <end position="24"/>
    </location>
</feature>
<keyword evidence="3" id="KW-0812">Transmembrane</keyword>
<feature type="transmembrane region" description="Helical" evidence="3">
    <location>
        <begin position="58"/>
        <end position="77"/>
    </location>
</feature>
<organism evidence="5 6">
    <name type="scientific">Pseudooceanicola antarcticus</name>
    <dbReference type="NCBI Taxonomy" id="1247613"/>
    <lineage>
        <taxon>Bacteria</taxon>
        <taxon>Pseudomonadati</taxon>
        <taxon>Pseudomonadota</taxon>
        <taxon>Alphaproteobacteria</taxon>
        <taxon>Rhodobacterales</taxon>
        <taxon>Paracoccaceae</taxon>
        <taxon>Pseudooceanicola</taxon>
    </lineage>
</organism>
<keyword evidence="3" id="KW-0472">Membrane</keyword>
<dbReference type="EMBL" id="OBEA01000002">
    <property type="protein sequence ID" value="SNY48247.1"/>
    <property type="molecule type" value="Genomic_DNA"/>
</dbReference>
<reference evidence="5 6" key="1">
    <citation type="submission" date="2017-09" db="EMBL/GenBank/DDBJ databases">
        <authorList>
            <person name="Ehlers B."/>
            <person name="Leendertz F.H."/>
        </authorList>
    </citation>
    <scope>NUCLEOTIDE SEQUENCE [LARGE SCALE GENOMIC DNA]</scope>
    <source>
        <strain evidence="5 6">CGMCC 1.12662</strain>
    </source>
</reference>
<gene>
    <name evidence="4" type="ORF">CVM39_09975</name>
    <name evidence="5" type="ORF">SAMN06297129_1374</name>
</gene>
<dbReference type="OrthoDB" id="6148968at2"/>
<feature type="coiled-coil region" evidence="1">
    <location>
        <begin position="212"/>
        <end position="275"/>
    </location>
</feature>
<evidence type="ECO:0000256" key="3">
    <source>
        <dbReference type="SAM" id="Phobius"/>
    </source>
</evidence>
<keyword evidence="1" id="KW-0175">Coiled coil</keyword>